<dbReference type="InterPro" id="IPR001810">
    <property type="entry name" value="F-box_dom"/>
</dbReference>
<dbReference type="OrthoDB" id="2253872at2759"/>
<feature type="domain" description="F-box" evidence="1">
    <location>
        <begin position="4"/>
        <end position="49"/>
    </location>
</feature>
<keyword evidence="3" id="KW-1185">Reference proteome</keyword>
<dbReference type="Gene3D" id="3.80.10.10">
    <property type="entry name" value="Ribonuclease Inhibitor"/>
    <property type="match status" value="1"/>
</dbReference>
<proteinExistence type="predicted"/>
<dbReference type="SUPFAM" id="SSF81383">
    <property type="entry name" value="F-box domain"/>
    <property type="match status" value="1"/>
</dbReference>
<protein>
    <recommendedName>
        <fullName evidence="1">F-box domain-containing protein</fullName>
    </recommendedName>
</protein>
<gene>
    <name evidence="2" type="primary">PARPA_08207.1 scaffold 32258</name>
</gene>
<name>A0A0B7NGK5_9FUNG</name>
<evidence type="ECO:0000313" key="3">
    <source>
        <dbReference type="Proteomes" id="UP000054107"/>
    </source>
</evidence>
<dbReference type="AlphaFoldDB" id="A0A0B7NGK5"/>
<dbReference type="EMBL" id="LN730905">
    <property type="protein sequence ID" value="CEP14051.1"/>
    <property type="molecule type" value="Genomic_DNA"/>
</dbReference>
<dbReference type="Gene3D" id="1.20.1280.50">
    <property type="match status" value="1"/>
</dbReference>
<evidence type="ECO:0000259" key="1">
    <source>
        <dbReference type="Pfam" id="PF12937"/>
    </source>
</evidence>
<dbReference type="SUPFAM" id="SSF52047">
    <property type="entry name" value="RNI-like"/>
    <property type="match status" value="1"/>
</dbReference>
<sequence>MANWTQLPYELLQEIFAYVPSSRFVYECLFVCKSWYRPARYGLFKHLYFANEEQLNKYLAALKKAENCNYELMAESIDIRGVYDRPIHSPVVHLLDKCTNLKSIIDNGESSRYQLIKSAHSRHKLSKVELLAPPMRYSAMKIYIECAVEFREQLKRLDVIEASNWSLSSTIFATLYSILDQFVKLQELYLEKAADLDTLDFIFDSCKALQSLEVKLSNPISMRFFGFESLDLQEDDNVIDYTKITPQPLIHTAKFQLHSISAKSMEYIQHKFPRLQSLNLTSYTSSPEPVTVSNTVLLDFILSLRKIPHVDIPIAFEASDALDVVAKFLVVTNFEGVVDISNKLVSHTSHFLDNPLISYSSKSTKKQLQLKYVKGTFQQHPPLRGPTVMPHLTLLEVVGSYIKQLVINRLNNKFVGGTVNAYFMIDHTLNCCPFLRNLGFVGCYLVYLPILILPTPHLFMESLRFEECQLNCQTFIKLSLIMPKLKTIVMKNCSFTSYSAKRQANSSTRRSISLHFPFTSFDSFRFQNIQNYRPLSRIYLKLIIGKKVTYTAYSRDKKRCNVISQAAFDAPKVESDSLHIDLLCKCLKEFIMN</sequence>
<accession>A0A0B7NGK5</accession>
<dbReference type="InterPro" id="IPR032675">
    <property type="entry name" value="LRR_dom_sf"/>
</dbReference>
<dbReference type="InterPro" id="IPR036047">
    <property type="entry name" value="F-box-like_dom_sf"/>
</dbReference>
<dbReference type="Pfam" id="PF12937">
    <property type="entry name" value="F-box-like"/>
    <property type="match status" value="1"/>
</dbReference>
<dbReference type="Proteomes" id="UP000054107">
    <property type="component" value="Unassembled WGS sequence"/>
</dbReference>
<evidence type="ECO:0000313" key="2">
    <source>
        <dbReference type="EMBL" id="CEP14051.1"/>
    </source>
</evidence>
<organism evidence="2 3">
    <name type="scientific">Parasitella parasitica</name>
    <dbReference type="NCBI Taxonomy" id="35722"/>
    <lineage>
        <taxon>Eukaryota</taxon>
        <taxon>Fungi</taxon>
        <taxon>Fungi incertae sedis</taxon>
        <taxon>Mucoromycota</taxon>
        <taxon>Mucoromycotina</taxon>
        <taxon>Mucoromycetes</taxon>
        <taxon>Mucorales</taxon>
        <taxon>Mucorineae</taxon>
        <taxon>Mucoraceae</taxon>
        <taxon>Parasitella</taxon>
    </lineage>
</organism>
<reference evidence="2 3" key="1">
    <citation type="submission" date="2014-09" db="EMBL/GenBank/DDBJ databases">
        <authorList>
            <person name="Ellenberger Sabrina"/>
        </authorList>
    </citation>
    <scope>NUCLEOTIDE SEQUENCE [LARGE SCALE GENOMIC DNA]</scope>
    <source>
        <strain evidence="2 3">CBS 412.66</strain>
    </source>
</reference>